<accession>A0AAN7SVE0</accession>
<feature type="domain" description="Cyclin C-terminal" evidence="3">
    <location>
        <begin position="200"/>
        <end position="310"/>
    </location>
</feature>
<evidence type="ECO:0000256" key="1">
    <source>
        <dbReference type="ARBA" id="ARBA00023127"/>
    </source>
</evidence>
<dbReference type="Gene3D" id="1.10.472.10">
    <property type="entry name" value="Cyclin-like"/>
    <property type="match status" value="2"/>
</dbReference>
<reference evidence="4 5" key="1">
    <citation type="submission" date="2023-08" db="EMBL/GenBank/DDBJ databases">
        <title>Black Yeasts Isolated from many extreme environments.</title>
        <authorList>
            <person name="Coleine C."/>
            <person name="Stajich J.E."/>
            <person name="Selbmann L."/>
        </authorList>
    </citation>
    <scope>NUCLEOTIDE SEQUENCE [LARGE SCALE GENOMIC DNA]</scope>
    <source>
        <strain evidence="4 5">CCFEE 5910</strain>
    </source>
</reference>
<dbReference type="AlphaFoldDB" id="A0AAN7SVE0"/>
<feature type="region of interest" description="Disordered" evidence="2">
    <location>
        <begin position="352"/>
        <end position="395"/>
    </location>
</feature>
<dbReference type="InterPro" id="IPR043198">
    <property type="entry name" value="Cyclin/Ssn8"/>
</dbReference>
<comment type="caution">
    <text evidence="4">The sequence shown here is derived from an EMBL/GenBank/DDBJ whole genome shotgun (WGS) entry which is preliminary data.</text>
</comment>
<dbReference type="GO" id="GO:0016538">
    <property type="term" value="F:cyclin-dependent protein serine/threonine kinase regulator activity"/>
    <property type="evidence" value="ECO:0007669"/>
    <property type="project" value="InterPro"/>
</dbReference>
<dbReference type="EMBL" id="JAVRRJ010000007">
    <property type="protein sequence ID" value="KAK5082633.1"/>
    <property type="molecule type" value="Genomic_DNA"/>
</dbReference>
<gene>
    <name evidence="4" type="ORF">LTR05_006513</name>
</gene>
<evidence type="ECO:0000256" key="2">
    <source>
        <dbReference type="SAM" id="MobiDB-lite"/>
    </source>
</evidence>
<feature type="region of interest" description="Disordered" evidence="2">
    <location>
        <begin position="59"/>
        <end position="86"/>
    </location>
</feature>
<evidence type="ECO:0000313" key="5">
    <source>
        <dbReference type="Proteomes" id="UP001309876"/>
    </source>
</evidence>
<dbReference type="Pfam" id="PF16899">
    <property type="entry name" value="Cyclin_C_2"/>
    <property type="match status" value="1"/>
</dbReference>
<sequence length="395" mass="44486">MLEDDTYRASSQYRLWSFTTEQLQDKRLETNRLACEKVQASFKRSRLAGNLSLVATAADDGHGISGPSSTTGTPEPSSKRADEFDGEVNPLTADEEQRMVQWGCEKILELQDTIFPRPGAIVVCTAIQFLRRFYLSNSPMTYHPRHLLTSALWLAFKAEHYTFLTLTKFTAQLHNVTDDDVKAPEFLLMQSLRFTLDVKHPMRGLEGCVSDMQRMTDLGDLVVESKKGAAMKDRIDRAFAKGRALCVRDVQMTDAYFLFTPPQIHLACLLIVDKSLTLSYLEALFDRLTTRVGPIKQKLIDTIAACAKVIGSYKSQTEDKSKKKELARIGKKLAKCQDPEKKDIVGNEKAKLEKSFKGGQDSDDEDRRQKKRFKKEDDGEVFGPGLTDVKLGKAQ</sequence>
<keyword evidence="1" id="KW-0195">Cyclin</keyword>
<dbReference type="InterPro" id="IPR036915">
    <property type="entry name" value="Cyclin-like_sf"/>
</dbReference>
<dbReference type="PANTHER" id="PTHR10026">
    <property type="entry name" value="CYCLIN"/>
    <property type="match status" value="1"/>
</dbReference>
<name>A0AAN7SVE0_9EURO</name>
<dbReference type="InterPro" id="IPR031658">
    <property type="entry name" value="Cyclin_C_2"/>
</dbReference>
<proteinExistence type="predicted"/>
<feature type="compositionally biased region" description="Low complexity" evidence="2">
    <location>
        <begin position="65"/>
        <end position="76"/>
    </location>
</feature>
<evidence type="ECO:0000259" key="3">
    <source>
        <dbReference type="Pfam" id="PF16899"/>
    </source>
</evidence>
<evidence type="ECO:0000313" key="4">
    <source>
        <dbReference type="EMBL" id="KAK5082633.1"/>
    </source>
</evidence>
<dbReference type="SUPFAM" id="SSF47954">
    <property type="entry name" value="Cyclin-like"/>
    <property type="match status" value="2"/>
</dbReference>
<dbReference type="CDD" id="cd20524">
    <property type="entry name" value="CYCLIN_CCNH_rpt1"/>
    <property type="match status" value="1"/>
</dbReference>
<dbReference type="CDD" id="cd20525">
    <property type="entry name" value="CYCLIN_CCNH_rpt2"/>
    <property type="match status" value="1"/>
</dbReference>
<dbReference type="Proteomes" id="UP001309876">
    <property type="component" value="Unassembled WGS sequence"/>
</dbReference>
<keyword evidence="5" id="KW-1185">Reference proteome</keyword>
<organism evidence="4 5">
    <name type="scientific">Lithohypha guttulata</name>
    <dbReference type="NCBI Taxonomy" id="1690604"/>
    <lineage>
        <taxon>Eukaryota</taxon>
        <taxon>Fungi</taxon>
        <taxon>Dikarya</taxon>
        <taxon>Ascomycota</taxon>
        <taxon>Pezizomycotina</taxon>
        <taxon>Eurotiomycetes</taxon>
        <taxon>Chaetothyriomycetidae</taxon>
        <taxon>Chaetothyriales</taxon>
        <taxon>Trichomeriaceae</taxon>
        <taxon>Lithohypha</taxon>
    </lineage>
</organism>
<protein>
    <recommendedName>
        <fullName evidence="3">Cyclin C-terminal domain-containing protein</fullName>
    </recommendedName>
</protein>
<dbReference type="GO" id="GO:0006357">
    <property type="term" value="P:regulation of transcription by RNA polymerase II"/>
    <property type="evidence" value="ECO:0007669"/>
    <property type="project" value="InterPro"/>
</dbReference>